<feature type="transmembrane region" description="Helical" evidence="9">
    <location>
        <begin position="113"/>
        <end position="130"/>
    </location>
</feature>
<dbReference type="RefSeq" id="WP_221422499.1">
    <property type="nucleotide sequence ID" value="NZ_CP081297.1"/>
</dbReference>
<evidence type="ECO:0000313" key="12">
    <source>
        <dbReference type="Proteomes" id="UP000824280"/>
    </source>
</evidence>
<dbReference type="PROSITE" id="PS50850">
    <property type="entry name" value="MFS"/>
    <property type="match status" value="1"/>
</dbReference>
<accession>A0ABX8ZI79</accession>
<proteinExistence type="predicted"/>
<dbReference type="PANTHER" id="PTHR23517">
    <property type="entry name" value="RESISTANCE PROTEIN MDTM, PUTATIVE-RELATED-RELATED"/>
    <property type="match status" value="1"/>
</dbReference>
<keyword evidence="5" id="KW-0653">Protein transport</keyword>
<feature type="transmembrane region" description="Helical" evidence="9">
    <location>
        <begin position="350"/>
        <end position="367"/>
    </location>
</feature>
<feature type="region of interest" description="Disordered" evidence="8">
    <location>
        <begin position="521"/>
        <end position="545"/>
    </location>
</feature>
<evidence type="ECO:0000256" key="5">
    <source>
        <dbReference type="ARBA" id="ARBA00022856"/>
    </source>
</evidence>
<feature type="transmembrane region" description="Helical" evidence="9">
    <location>
        <begin position="408"/>
        <end position="429"/>
    </location>
</feature>
<evidence type="ECO:0000256" key="1">
    <source>
        <dbReference type="ARBA" id="ARBA00004651"/>
    </source>
</evidence>
<dbReference type="InterPro" id="IPR036259">
    <property type="entry name" value="MFS_trans_sf"/>
</dbReference>
<evidence type="ECO:0000256" key="2">
    <source>
        <dbReference type="ARBA" id="ARBA00022448"/>
    </source>
</evidence>
<feature type="transmembrane region" description="Helical" evidence="9">
    <location>
        <begin position="183"/>
        <end position="204"/>
    </location>
</feature>
<evidence type="ECO:0000256" key="3">
    <source>
        <dbReference type="ARBA" id="ARBA00022475"/>
    </source>
</evidence>
<feature type="transmembrane region" description="Helical" evidence="9">
    <location>
        <begin position="249"/>
        <end position="266"/>
    </location>
</feature>
<reference evidence="11 12" key="1">
    <citation type="submission" date="2021-08" db="EMBL/GenBank/DDBJ databases">
        <title>Comparative Genomics Analysis of the Genus Qipengyuania Reveals Extensive Genetic Diversity and Metabolic Versatility, Including the Description of Fifteen Novel Species.</title>
        <authorList>
            <person name="Liu Y."/>
        </authorList>
    </citation>
    <scope>NUCLEOTIDE SEQUENCE [LARGE SCALE GENOMIC DNA]</scope>
    <source>
        <strain evidence="11 12">1XM2-8</strain>
    </source>
</reference>
<dbReference type="Proteomes" id="UP000824280">
    <property type="component" value="Chromosome"/>
</dbReference>
<dbReference type="Pfam" id="PF00854">
    <property type="entry name" value="PTR2"/>
    <property type="match status" value="1"/>
</dbReference>
<feature type="transmembrane region" description="Helical" evidence="9">
    <location>
        <begin position="379"/>
        <end position="402"/>
    </location>
</feature>
<dbReference type="InterPro" id="IPR020846">
    <property type="entry name" value="MFS_dom"/>
</dbReference>
<evidence type="ECO:0000256" key="4">
    <source>
        <dbReference type="ARBA" id="ARBA00022692"/>
    </source>
</evidence>
<keyword evidence="3" id="KW-1003">Cell membrane</keyword>
<organism evidence="11 12">
    <name type="scientific">Qipengyuania psychrotolerans</name>
    <dbReference type="NCBI Taxonomy" id="2867238"/>
    <lineage>
        <taxon>Bacteria</taxon>
        <taxon>Pseudomonadati</taxon>
        <taxon>Pseudomonadota</taxon>
        <taxon>Alphaproteobacteria</taxon>
        <taxon>Sphingomonadales</taxon>
        <taxon>Erythrobacteraceae</taxon>
        <taxon>Qipengyuania</taxon>
    </lineage>
</organism>
<dbReference type="Gene3D" id="1.20.1250.20">
    <property type="entry name" value="MFS general substrate transporter like domains"/>
    <property type="match status" value="1"/>
</dbReference>
<name>A0ABX8ZI79_9SPHN</name>
<keyword evidence="12" id="KW-1185">Reference proteome</keyword>
<keyword evidence="4 9" id="KW-0812">Transmembrane</keyword>
<dbReference type="CDD" id="cd17346">
    <property type="entry name" value="MFS_DtpA_like"/>
    <property type="match status" value="1"/>
</dbReference>
<dbReference type="EMBL" id="CP081297">
    <property type="protein sequence ID" value="QZD86958.1"/>
    <property type="molecule type" value="Genomic_DNA"/>
</dbReference>
<evidence type="ECO:0000313" key="11">
    <source>
        <dbReference type="EMBL" id="QZD86958.1"/>
    </source>
</evidence>
<feature type="transmembrane region" description="Helical" evidence="9">
    <location>
        <begin position="272"/>
        <end position="289"/>
    </location>
</feature>
<dbReference type="PANTHER" id="PTHR23517:SF15">
    <property type="entry name" value="PROTON-DEPENDENT OLIGOPEPTIDE FAMILY TRANSPORT PROTEIN"/>
    <property type="match status" value="1"/>
</dbReference>
<feature type="domain" description="Major facilitator superfamily (MFS) profile" evidence="10">
    <location>
        <begin position="15"/>
        <end position="505"/>
    </location>
</feature>
<feature type="transmembrane region" description="Helical" evidence="9">
    <location>
        <begin position="58"/>
        <end position="77"/>
    </location>
</feature>
<keyword evidence="7 9" id="KW-0472">Membrane</keyword>
<feature type="transmembrane region" description="Helical" evidence="9">
    <location>
        <begin position="441"/>
        <end position="463"/>
    </location>
</feature>
<keyword evidence="6 9" id="KW-1133">Transmembrane helix</keyword>
<dbReference type="InterPro" id="IPR005279">
    <property type="entry name" value="Dipep/tripep_permease"/>
</dbReference>
<evidence type="ECO:0000256" key="9">
    <source>
        <dbReference type="SAM" id="Phobius"/>
    </source>
</evidence>
<dbReference type="NCBIfam" id="TIGR00924">
    <property type="entry name" value="yjdL_sub1_fam"/>
    <property type="match status" value="1"/>
</dbReference>
<dbReference type="InterPro" id="IPR000109">
    <property type="entry name" value="POT_fam"/>
</dbReference>
<dbReference type="InterPro" id="IPR050171">
    <property type="entry name" value="MFS_Transporters"/>
</dbReference>
<protein>
    <submittedName>
        <fullName evidence="11">Oligopeptide:H+ symporter</fullName>
    </submittedName>
</protein>
<dbReference type="SUPFAM" id="SSF103473">
    <property type="entry name" value="MFS general substrate transporter"/>
    <property type="match status" value="1"/>
</dbReference>
<feature type="transmembrane region" description="Helical" evidence="9">
    <location>
        <begin position="142"/>
        <end position="162"/>
    </location>
</feature>
<feature type="transmembrane region" description="Helical" evidence="9">
    <location>
        <begin position="210"/>
        <end position="228"/>
    </location>
</feature>
<feature type="transmembrane region" description="Helical" evidence="9">
    <location>
        <begin position="301"/>
        <end position="319"/>
    </location>
</feature>
<comment type="subcellular location">
    <subcellularLocation>
        <location evidence="1">Cell membrane</location>
        <topology evidence="1">Multi-pass membrane protein</topology>
    </subcellularLocation>
</comment>
<evidence type="ECO:0000256" key="8">
    <source>
        <dbReference type="SAM" id="MobiDB-lite"/>
    </source>
</evidence>
<gene>
    <name evidence="11" type="ORF">K3166_12340</name>
</gene>
<feature type="transmembrane region" description="Helical" evidence="9">
    <location>
        <begin position="83"/>
        <end position="104"/>
    </location>
</feature>
<dbReference type="PROSITE" id="PS01022">
    <property type="entry name" value="PTR2_1"/>
    <property type="match status" value="1"/>
</dbReference>
<feature type="transmembrane region" description="Helical" evidence="9">
    <location>
        <begin position="483"/>
        <end position="505"/>
    </location>
</feature>
<keyword evidence="2" id="KW-0813">Transport</keyword>
<sequence>MKEFALWAEADWIAAIAATVLGLFLVGGAYAVTRKEPEFGGHPKGLYMLFFAEMWERFSYYGMRALLIFYLTQHWLFNNTASNVIYGAYISLVYITPVLGGWLADRYIGQRKAVLFGAILLTFGHFLMAFEGTGGQNDPTINVFWLALAFIIVGSGFLKANISVLVGQLYPRTDVRRDGAYTIFYMGINVGAAVGAILAGYLGFTLGWEYGFGAAGIGMLLGLVVFVVGKPLLLGKGEPAQPLAKNTELLVYGIGIVGVAVMWVLIQYQSLVGGIMLIAGALLLGYVLIEAFKLEKHPRERIFAALFLIALQPLFWGLFEQGGGSLNLFTNEFIDLQGVPAPIFQSINPIYIILLAPLFAGLWTWLGRKGLEPSTPAKFGLGLVQLGFGFLVLVWGAATVGIDAKIPVIFLFGIYLFHTTGELCLSPVGLSAMNRLSPKHLASLIMGAWFFATAGGGFVAGVIGAATGGEDGDMTREAALDVYWTIGLVSIVVGIIVVLIARFVAKYMHLDTLADDNVGDDLEGQGEFPGEPQAAGIHPTTRNEG</sequence>
<evidence type="ECO:0000256" key="7">
    <source>
        <dbReference type="ARBA" id="ARBA00023136"/>
    </source>
</evidence>
<keyword evidence="5" id="KW-0571">Peptide transport</keyword>
<dbReference type="InterPro" id="IPR018456">
    <property type="entry name" value="PTR2_symporter_CS"/>
</dbReference>
<evidence type="ECO:0000256" key="6">
    <source>
        <dbReference type="ARBA" id="ARBA00022989"/>
    </source>
</evidence>
<feature type="transmembrane region" description="Helical" evidence="9">
    <location>
        <begin position="12"/>
        <end position="32"/>
    </location>
</feature>
<evidence type="ECO:0000259" key="10">
    <source>
        <dbReference type="PROSITE" id="PS50850"/>
    </source>
</evidence>